<protein>
    <submittedName>
        <fullName evidence="1">Uncharacterized protein</fullName>
    </submittedName>
</protein>
<evidence type="ECO:0000313" key="2">
    <source>
        <dbReference type="Proteomes" id="UP001064048"/>
    </source>
</evidence>
<evidence type="ECO:0000313" key="1">
    <source>
        <dbReference type="EMBL" id="KAI8424986.1"/>
    </source>
</evidence>
<dbReference type="Proteomes" id="UP001064048">
    <property type="component" value="Chromosome 11"/>
</dbReference>
<name>A0ACC0JLE8_CHOFU</name>
<proteinExistence type="predicted"/>
<keyword evidence="2" id="KW-1185">Reference proteome</keyword>
<organism evidence="1 2">
    <name type="scientific">Choristoneura fumiferana</name>
    <name type="common">Spruce budworm moth</name>
    <name type="synonym">Archips fumiferana</name>
    <dbReference type="NCBI Taxonomy" id="7141"/>
    <lineage>
        <taxon>Eukaryota</taxon>
        <taxon>Metazoa</taxon>
        <taxon>Ecdysozoa</taxon>
        <taxon>Arthropoda</taxon>
        <taxon>Hexapoda</taxon>
        <taxon>Insecta</taxon>
        <taxon>Pterygota</taxon>
        <taxon>Neoptera</taxon>
        <taxon>Endopterygota</taxon>
        <taxon>Lepidoptera</taxon>
        <taxon>Glossata</taxon>
        <taxon>Ditrysia</taxon>
        <taxon>Tortricoidea</taxon>
        <taxon>Tortricidae</taxon>
        <taxon>Tortricinae</taxon>
        <taxon>Choristoneura</taxon>
    </lineage>
</organism>
<sequence length="586" mass="64461">MAVSIHNKIVSGPEELDIPAHLSYGQFLFDQLKKGGDQKALICGETGNSVTYREILQRSVNLAVALQKLGLKKGDVVALCSENRFEFPITALAIMYCGAVLCTLNVTYSPAPPSASRTMRLTCVRWSCSSARSTISTGTDSFTDHGLHSLDKKISEITHILKITKPKIIFTSPITAQNISDCSEGSSVEKIVIFGDYEVVPGVMFNELVKETAKVEDFTLADVGIMDTLAVMCSSGTTGLPKGVELTHINFLTLTRHMKYYMEKSMESNNHQIKNFLALIPWFHAYGFITSFAVLANHLEIVFLVRFEEQLFLETIQNYKVNMMTLVPPLAVFLAKHPLVLKYDLSSVNEVWCGAAPLSREIQNAVTQRLGINFIRQGYGLTEVTMACCVDLSSKRRLGSCGTPAPGMKIKVQDIETGQLKGIREEGELWVKSPLRMKGYMGDPAASAALLDADGYVRTGDIGYYDEDGAFYIVDRLKELIKYKGFQVAPAELEALLLQHAGVAECGVVGAPDELAGELPTAFVVRQPGAAVSEKELVEYVAKKVSPAKHLRGGVIFLDEIPKNASGKILRRELKLLLQKHRKSKL</sequence>
<dbReference type="EMBL" id="CM046111">
    <property type="protein sequence ID" value="KAI8424986.1"/>
    <property type="molecule type" value="Genomic_DNA"/>
</dbReference>
<reference evidence="1 2" key="1">
    <citation type="journal article" date="2022" name="Genome Biol. Evol.">
        <title>The Spruce Budworm Genome: Reconstructing the Evolutionary History of Antifreeze Proteins.</title>
        <authorList>
            <person name="Beliveau C."/>
            <person name="Gagne P."/>
            <person name="Picq S."/>
            <person name="Vernygora O."/>
            <person name="Keeling C.I."/>
            <person name="Pinkney K."/>
            <person name="Doucet D."/>
            <person name="Wen F."/>
            <person name="Johnston J.S."/>
            <person name="Maaroufi H."/>
            <person name="Boyle B."/>
            <person name="Laroche J."/>
            <person name="Dewar K."/>
            <person name="Juretic N."/>
            <person name="Blackburn G."/>
            <person name="Nisole A."/>
            <person name="Brunet B."/>
            <person name="Brandao M."/>
            <person name="Lumley L."/>
            <person name="Duan J."/>
            <person name="Quan G."/>
            <person name="Lucarotti C.J."/>
            <person name="Roe A.D."/>
            <person name="Sperling F.A.H."/>
            <person name="Levesque R.C."/>
            <person name="Cusson M."/>
        </authorList>
    </citation>
    <scope>NUCLEOTIDE SEQUENCE [LARGE SCALE GENOMIC DNA]</scope>
    <source>
        <strain evidence="1">Glfc:IPQL:Cfum</strain>
    </source>
</reference>
<comment type="caution">
    <text evidence="1">The sequence shown here is derived from an EMBL/GenBank/DDBJ whole genome shotgun (WGS) entry which is preliminary data.</text>
</comment>
<gene>
    <name evidence="1" type="ORF">MSG28_006882</name>
</gene>
<accession>A0ACC0JLE8</accession>